<name>A0A9N9HCP0_9GLOM</name>
<keyword evidence="3" id="KW-1185">Reference proteome</keyword>
<organism evidence="2 3">
    <name type="scientific">Paraglomus brasilianum</name>
    <dbReference type="NCBI Taxonomy" id="144538"/>
    <lineage>
        <taxon>Eukaryota</taxon>
        <taxon>Fungi</taxon>
        <taxon>Fungi incertae sedis</taxon>
        <taxon>Mucoromycota</taxon>
        <taxon>Glomeromycotina</taxon>
        <taxon>Glomeromycetes</taxon>
        <taxon>Paraglomerales</taxon>
        <taxon>Paraglomeraceae</taxon>
        <taxon>Paraglomus</taxon>
    </lineage>
</organism>
<evidence type="ECO:0000313" key="2">
    <source>
        <dbReference type="EMBL" id="CAG8663872.1"/>
    </source>
</evidence>
<evidence type="ECO:0000256" key="1">
    <source>
        <dbReference type="SAM" id="MobiDB-lite"/>
    </source>
</evidence>
<feature type="region of interest" description="Disordered" evidence="1">
    <location>
        <begin position="37"/>
        <end position="64"/>
    </location>
</feature>
<feature type="non-terminal residue" evidence="2">
    <location>
        <position position="64"/>
    </location>
</feature>
<gene>
    <name evidence="2" type="ORF">PBRASI_LOCUS10935</name>
</gene>
<dbReference type="Proteomes" id="UP000789739">
    <property type="component" value="Unassembled WGS sequence"/>
</dbReference>
<feature type="compositionally biased region" description="Acidic residues" evidence="1">
    <location>
        <begin position="1"/>
        <end position="10"/>
    </location>
</feature>
<feature type="region of interest" description="Disordered" evidence="1">
    <location>
        <begin position="1"/>
        <end position="25"/>
    </location>
</feature>
<reference evidence="2" key="1">
    <citation type="submission" date="2021-06" db="EMBL/GenBank/DDBJ databases">
        <authorList>
            <person name="Kallberg Y."/>
            <person name="Tangrot J."/>
            <person name="Rosling A."/>
        </authorList>
    </citation>
    <scope>NUCLEOTIDE SEQUENCE</scope>
    <source>
        <strain evidence="2">BR232B</strain>
    </source>
</reference>
<dbReference type="EMBL" id="CAJVPI010003956">
    <property type="protein sequence ID" value="CAG8663872.1"/>
    <property type="molecule type" value="Genomic_DNA"/>
</dbReference>
<comment type="caution">
    <text evidence="2">The sequence shown here is derived from an EMBL/GenBank/DDBJ whole genome shotgun (WGS) entry which is preliminary data.</text>
</comment>
<accession>A0A9N9HCP0</accession>
<protein>
    <submittedName>
        <fullName evidence="2">8179_t:CDS:1</fullName>
    </submittedName>
</protein>
<sequence length="64" mass="7066">MGINDEEDIPDNVYVENGDDNENGEFDNIVEDISVQSTGETTPLPSTSIQNNEIQTPQITENEP</sequence>
<dbReference type="AlphaFoldDB" id="A0A9N9HCP0"/>
<proteinExistence type="predicted"/>
<evidence type="ECO:0000313" key="3">
    <source>
        <dbReference type="Proteomes" id="UP000789739"/>
    </source>
</evidence>